<dbReference type="GO" id="GO:0008270">
    <property type="term" value="F:zinc ion binding"/>
    <property type="evidence" value="ECO:0007669"/>
    <property type="project" value="InterPro"/>
</dbReference>
<proteinExistence type="inferred from homology"/>
<evidence type="ECO:0000313" key="11">
    <source>
        <dbReference type="EMBL" id="MBB6454001.1"/>
    </source>
</evidence>
<keyword evidence="12" id="KW-1185">Reference proteome</keyword>
<evidence type="ECO:0000259" key="10">
    <source>
        <dbReference type="PROSITE" id="PS52035"/>
    </source>
</evidence>
<evidence type="ECO:0000256" key="5">
    <source>
        <dbReference type="ARBA" id="ARBA00022833"/>
    </source>
</evidence>
<keyword evidence="3" id="KW-0645">Protease</keyword>
<evidence type="ECO:0000256" key="2">
    <source>
        <dbReference type="ARBA" id="ARBA00005988"/>
    </source>
</evidence>
<keyword evidence="4 11" id="KW-0378">Hydrolase</keyword>
<dbReference type="PROSITE" id="PS52035">
    <property type="entry name" value="PEPTIDASE_M14"/>
    <property type="match status" value="1"/>
</dbReference>
<dbReference type="InterPro" id="IPR037524">
    <property type="entry name" value="PA14/GLEYA"/>
</dbReference>
<organism evidence="11 12">
    <name type="scientific">Salirhabdus euzebyi</name>
    <dbReference type="NCBI Taxonomy" id="394506"/>
    <lineage>
        <taxon>Bacteria</taxon>
        <taxon>Bacillati</taxon>
        <taxon>Bacillota</taxon>
        <taxon>Bacilli</taxon>
        <taxon>Bacillales</taxon>
        <taxon>Bacillaceae</taxon>
        <taxon>Salirhabdus</taxon>
    </lineage>
</organism>
<dbReference type="InterPro" id="IPR000834">
    <property type="entry name" value="Peptidase_M14"/>
</dbReference>
<comment type="cofactor">
    <cofactor evidence="1">
        <name>Zn(2+)</name>
        <dbReference type="ChEBI" id="CHEBI:29105"/>
    </cofactor>
</comment>
<reference evidence="11 12" key="1">
    <citation type="submission" date="2020-08" db="EMBL/GenBank/DDBJ databases">
        <title>Genomic Encyclopedia of Type Strains, Phase IV (KMG-IV): sequencing the most valuable type-strain genomes for metagenomic binning, comparative biology and taxonomic classification.</title>
        <authorList>
            <person name="Goeker M."/>
        </authorList>
    </citation>
    <scope>NUCLEOTIDE SEQUENCE [LARGE SCALE GENOMIC DNA]</scope>
    <source>
        <strain evidence="11 12">DSM 19612</strain>
    </source>
</reference>
<gene>
    <name evidence="11" type="ORF">HNQ94_002452</name>
</gene>
<sequence>MKYKLLYLLTLLFLLLPVTAINADSTVNPIQVYSYDRMTADIKNLAEKYPDLISYQSLGRTPYGREIWAVKLGKGDATVFFNASHHAREWITTNLVMEMIDQYSEAYKYNHTFEGYNVRKLLNESTIWFVPMVNPDGVTLQQSGVNAFPANERSKLINMNKGSLDFKRWKANAQGVDLNRQYPAGWTNREVTAPSYKNYPGTAPLTAPEAKTIAHFTYLIDPEISVAYHSSGRILYWYYRTLPSNYNRDLGLAQTISNITGYSLVKPDPNASGMGYTDWFIQEFKRPGFTPEVSYYVFETSPPLSVFHEEWIRNKSMGLYIASEGKKLWDAKVDISNFEITIFQSEILYDKPGEKHKTNITLSPGKYTVNAKSGSWYRIMTENGNKWITSKNAITGNYSVIDMSILLTEKTSVSNVPVPLGVTSELLEPQVVKAVKKWNDWYAIQTDSGEKWINPNNEILNFLPVKINEIIEIDHLKYSYSVPNVKNNQDEFIIDPGNYQGLYKWNDWVQIQTPDNQLWLRPDVKIPTIVGKSVHYNWGLGSPGPEIPSDDFSAEFDQSGIYKNGDYFIQTYADDGIKVEIDGETFIDRLTDFKGVTERALWLDVPEGHHEVKTKYFELVGRAAVFSDVVPFDSWLAYYYPNRTLSGMPTAAKVIEKENLHENFQAGSPFSGLPVDHFSARYTTAKRVESGEYILRARADDGIRVYVDGELVIDRWTNSGFREDSVKLTIKDRVNVPAGE</sequence>
<dbReference type="Gene3D" id="3.90.182.10">
    <property type="entry name" value="Toxin - Anthrax Protective Antigen,domain 1"/>
    <property type="match status" value="1"/>
</dbReference>
<evidence type="ECO:0000313" key="12">
    <source>
        <dbReference type="Proteomes" id="UP000581688"/>
    </source>
</evidence>
<dbReference type="GO" id="GO:0006508">
    <property type="term" value="P:proteolysis"/>
    <property type="evidence" value="ECO:0007669"/>
    <property type="project" value="UniProtKB-KW"/>
</dbReference>
<feature type="signal peptide" evidence="8">
    <location>
        <begin position="1"/>
        <end position="23"/>
    </location>
</feature>
<protein>
    <submittedName>
        <fullName evidence="11">G-D-glutamyl-meso-diaminopimelate peptidase</fullName>
        <ecNumber evidence="11">3.4.19.11</ecNumber>
    </submittedName>
</protein>
<feature type="domain" description="PA14" evidence="9">
    <location>
        <begin position="630"/>
        <end position="740"/>
    </location>
</feature>
<dbReference type="GO" id="GO:0004181">
    <property type="term" value="F:metallocarboxypeptidase activity"/>
    <property type="evidence" value="ECO:0007669"/>
    <property type="project" value="InterPro"/>
</dbReference>
<feature type="domain" description="Peptidase M14" evidence="10">
    <location>
        <begin position="31"/>
        <end position="325"/>
    </location>
</feature>
<dbReference type="Pfam" id="PF00246">
    <property type="entry name" value="Peptidase_M14"/>
    <property type="match status" value="1"/>
</dbReference>
<evidence type="ECO:0000256" key="8">
    <source>
        <dbReference type="SAM" id="SignalP"/>
    </source>
</evidence>
<feature type="chain" id="PRO_5032884383" evidence="8">
    <location>
        <begin position="24"/>
        <end position="740"/>
    </location>
</feature>
<keyword evidence="8" id="KW-0732">Signal</keyword>
<comment type="similarity">
    <text evidence="2 7">Belongs to the peptidase M14 family.</text>
</comment>
<dbReference type="GO" id="GO:0005615">
    <property type="term" value="C:extracellular space"/>
    <property type="evidence" value="ECO:0007669"/>
    <property type="project" value="TreeGrafter"/>
</dbReference>
<name>A0A841Q6H0_9BACI</name>
<evidence type="ECO:0000259" key="9">
    <source>
        <dbReference type="PROSITE" id="PS51820"/>
    </source>
</evidence>
<dbReference type="PROSITE" id="PS51820">
    <property type="entry name" value="PA14"/>
    <property type="match status" value="1"/>
</dbReference>
<dbReference type="Proteomes" id="UP000581688">
    <property type="component" value="Unassembled WGS sequence"/>
</dbReference>
<dbReference type="Pfam" id="PF07691">
    <property type="entry name" value="PA14"/>
    <property type="match status" value="2"/>
</dbReference>
<dbReference type="PANTHER" id="PTHR11705:SF143">
    <property type="entry name" value="SLL0236 PROTEIN"/>
    <property type="match status" value="1"/>
</dbReference>
<comment type="caution">
    <text evidence="11">The sequence shown here is derived from an EMBL/GenBank/DDBJ whole genome shotgun (WGS) entry which is preliminary data.</text>
</comment>
<dbReference type="InterPro" id="IPR034274">
    <property type="entry name" value="ENP1_M14_CPD"/>
</dbReference>
<evidence type="ECO:0000256" key="3">
    <source>
        <dbReference type="ARBA" id="ARBA00022670"/>
    </source>
</evidence>
<dbReference type="AlphaFoldDB" id="A0A841Q6H0"/>
<evidence type="ECO:0000256" key="1">
    <source>
        <dbReference type="ARBA" id="ARBA00001947"/>
    </source>
</evidence>
<evidence type="ECO:0000256" key="4">
    <source>
        <dbReference type="ARBA" id="ARBA00022801"/>
    </source>
</evidence>
<dbReference type="Gene3D" id="3.40.630.10">
    <property type="entry name" value="Zn peptidases"/>
    <property type="match status" value="1"/>
</dbReference>
<dbReference type="EC" id="3.4.19.11" evidence="11"/>
<dbReference type="EMBL" id="JACHGH010000006">
    <property type="protein sequence ID" value="MBB6454001.1"/>
    <property type="molecule type" value="Genomic_DNA"/>
</dbReference>
<dbReference type="SMART" id="SM00631">
    <property type="entry name" value="Zn_pept"/>
    <property type="match status" value="1"/>
</dbReference>
<feature type="non-terminal residue" evidence="11">
    <location>
        <position position="740"/>
    </location>
</feature>
<dbReference type="SUPFAM" id="SSF53187">
    <property type="entry name" value="Zn-dependent exopeptidases"/>
    <property type="match status" value="1"/>
</dbReference>
<keyword evidence="5" id="KW-0862">Zinc</keyword>
<accession>A0A841Q6H0</accession>
<dbReference type="PANTHER" id="PTHR11705">
    <property type="entry name" value="PROTEASE FAMILY M14 CARBOXYPEPTIDASE A,B"/>
    <property type="match status" value="1"/>
</dbReference>
<dbReference type="InterPro" id="IPR011658">
    <property type="entry name" value="PA14_dom"/>
</dbReference>
<evidence type="ECO:0000256" key="6">
    <source>
        <dbReference type="ARBA" id="ARBA00023049"/>
    </source>
</evidence>
<keyword evidence="6" id="KW-0482">Metalloprotease</keyword>
<dbReference type="SUPFAM" id="SSF56988">
    <property type="entry name" value="Anthrax protective antigen"/>
    <property type="match status" value="1"/>
</dbReference>
<evidence type="ECO:0000256" key="7">
    <source>
        <dbReference type="PROSITE-ProRule" id="PRU01379"/>
    </source>
</evidence>
<dbReference type="RefSeq" id="WP_184351838.1">
    <property type="nucleotide sequence ID" value="NZ_JACHGH010000006.1"/>
</dbReference>
<feature type="active site" description="Proton donor/acceptor" evidence="7">
    <location>
        <position position="292"/>
    </location>
</feature>
<dbReference type="CDD" id="cd06229">
    <property type="entry name" value="M14_Endopeptidase_I"/>
    <property type="match status" value="1"/>
</dbReference>